<gene>
    <name evidence="2" type="ORF">ACFSR5_07860</name>
</gene>
<dbReference type="Gene3D" id="2.30.42.10">
    <property type="match status" value="1"/>
</dbReference>
<dbReference type="EMBL" id="JBHULR010000003">
    <property type="protein sequence ID" value="MFD2547556.1"/>
    <property type="molecule type" value="Genomic_DNA"/>
</dbReference>
<dbReference type="InterPro" id="IPR005151">
    <property type="entry name" value="Tail-specific_protease"/>
</dbReference>
<organism evidence="2 3">
    <name type="scientific">Sphingobacterium suaedae</name>
    <dbReference type="NCBI Taxonomy" id="1686402"/>
    <lineage>
        <taxon>Bacteria</taxon>
        <taxon>Pseudomonadati</taxon>
        <taxon>Bacteroidota</taxon>
        <taxon>Sphingobacteriia</taxon>
        <taxon>Sphingobacteriales</taxon>
        <taxon>Sphingobacteriaceae</taxon>
        <taxon>Sphingobacterium</taxon>
    </lineage>
</organism>
<evidence type="ECO:0000313" key="3">
    <source>
        <dbReference type="Proteomes" id="UP001597545"/>
    </source>
</evidence>
<protein>
    <submittedName>
        <fullName evidence="2">S41 family peptidase</fullName>
    </submittedName>
</protein>
<feature type="domain" description="Tail specific protease" evidence="1">
    <location>
        <begin position="158"/>
        <end position="385"/>
    </location>
</feature>
<name>A0ABW5KEX7_9SPHI</name>
<dbReference type="InterPro" id="IPR036034">
    <property type="entry name" value="PDZ_sf"/>
</dbReference>
<dbReference type="SUPFAM" id="SSF52096">
    <property type="entry name" value="ClpP/crotonase"/>
    <property type="match status" value="1"/>
</dbReference>
<dbReference type="PROSITE" id="PS51257">
    <property type="entry name" value="PROKAR_LIPOPROTEIN"/>
    <property type="match status" value="1"/>
</dbReference>
<dbReference type="PANTHER" id="PTHR32060:SF30">
    <property type="entry name" value="CARBOXY-TERMINAL PROCESSING PROTEASE CTPA"/>
    <property type="match status" value="1"/>
</dbReference>
<dbReference type="Gene3D" id="3.30.750.170">
    <property type="match status" value="1"/>
</dbReference>
<dbReference type="InterPro" id="IPR041613">
    <property type="entry name" value="Pept_S41_N"/>
</dbReference>
<dbReference type="Proteomes" id="UP001597545">
    <property type="component" value="Unassembled WGS sequence"/>
</dbReference>
<dbReference type="Gene3D" id="3.90.226.10">
    <property type="entry name" value="2-enoyl-CoA Hydratase, Chain A, domain 1"/>
    <property type="match status" value="1"/>
</dbReference>
<reference evidence="3" key="1">
    <citation type="journal article" date="2019" name="Int. J. Syst. Evol. Microbiol.">
        <title>The Global Catalogue of Microorganisms (GCM) 10K type strain sequencing project: providing services to taxonomists for standard genome sequencing and annotation.</title>
        <authorList>
            <consortium name="The Broad Institute Genomics Platform"/>
            <consortium name="The Broad Institute Genome Sequencing Center for Infectious Disease"/>
            <person name="Wu L."/>
            <person name="Ma J."/>
        </authorList>
    </citation>
    <scope>NUCLEOTIDE SEQUENCE [LARGE SCALE GENOMIC DNA]</scope>
    <source>
        <strain evidence="3">KCTC 42662</strain>
    </source>
</reference>
<evidence type="ECO:0000313" key="2">
    <source>
        <dbReference type="EMBL" id="MFD2547556.1"/>
    </source>
</evidence>
<dbReference type="CDD" id="cd07561">
    <property type="entry name" value="Peptidase_S41_CPP_like"/>
    <property type="match status" value="1"/>
</dbReference>
<dbReference type="InterPro" id="IPR029045">
    <property type="entry name" value="ClpP/crotonase-like_dom_sf"/>
</dbReference>
<proteinExistence type="predicted"/>
<dbReference type="Pfam" id="PF18294">
    <property type="entry name" value="Pept_S41_N"/>
    <property type="match status" value="1"/>
</dbReference>
<evidence type="ECO:0000259" key="1">
    <source>
        <dbReference type="SMART" id="SM00245"/>
    </source>
</evidence>
<keyword evidence="3" id="KW-1185">Reference proteome</keyword>
<dbReference type="Pfam" id="PF03572">
    <property type="entry name" value="Peptidase_S41"/>
    <property type="match status" value="1"/>
</dbReference>
<accession>A0ABW5KEX7</accession>
<dbReference type="RefSeq" id="WP_380902423.1">
    <property type="nucleotide sequence ID" value="NZ_JBHUEG010000007.1"/>
</dbReference>
<sequence length="451" mass="50946">MNFRIYFLAAYVISCMLFSACRKDEPLYPSGSNEAVNTWIWREMGRYYYWQNLLKEPVDFRGDPIDFFNNILVEEDRFSAIVQSQSTETYNSSLTNTFGFDLIAIERYGQEFHILSHVVPQSTGHQLGLVRGDTVYAINGEPVRISTIASLIQQALTKKEIELTLSHQRRFRIPAAYVAQPVVYTHRVFETSEKVGYLYLSHFDFSGAYPLLSAVAELKAANIRDLVLDLRYNPGGEVSFAAFCSLLLTDVRPDDVFVAYRGNKIVADLDERFSDALARQPDGYYFSVPTLQSASLKMKRLYVLTSKHTASAAELLINNLRPYLTIVHIGDTTFGKDMASTTRTTPVDVIGSQQNWHIQPLVYKLFNVDESGNYTMGITPDHLVFEHQSLPLYPFGDRRDPLVAKALALLSDNTSSVQVPSSFVSPKRSATVVLYESLPYTAKPIRIDTSK</sequence>
<dbReference type="SUPFAM" id="SSF50156">
    <property type="entry name" value="PDZ domain-like"/>
    <property type="match status" value="1"/>
</dbReference>
<dbReference type="PANTHER" id="PTHR32060">
    <property type="entry name" value="TAIL-SPECIFIC PROTEASE"/>
    <property type="match status" value="1"/>
</dbReference>
<dbReference type="SMART" id="SM00245">
    <property type="entry name" value="TSPc"/>
    <property type="match status" value="1"/>
</dbReference>
<comment type="caution">
    <text evidence="2">The sequence shown here is derived from an EMBL/GenBank/DDBJ whole genome shotgun (WGS) entry which is preliminary data.</text>
</comment>